<organism evidence="2 3">
    <name type="scientific">Rhynchophorus ferrugineus</name>
    <name type="common">Red palm weevil</name>
    <name type="synonym">Curculio ferrugineus</name>
    <dbReference type="NCBI Taxonomy" id="354439"/>
    <lineage>
        <taxon>Eukaryota</taxon>
        <taxon>Metazoa</taxon>
        <taxon>Ecdysozoa</taxon>
        <taxon>Arthropoda</taxon>
        <taxon>Hexapoda</taxon>
        <taxon>Insecta</taxon>
        <taxon>Pterygota</taxon>
        <taxon>Neoptera</taxon>
        <taxon>Endopterygota</taxon>
        <taxon>Coleoptera</taxon>
        <taxon>Polyphaga</taxon>
        <taxon>Cucujiformia</taxon>
        <taxon>Curculionidae</taxon>
        <taxon>Dryophthorinae</taxon>
        <taxon>Rhynchophorus</taxon>
    </lineage>
</organism>
<feature type="non-terminal residue" evidence="2">
    <location>
        <position position="1"/>
    </location>
</feature>
<keyword evidence="1" id="KW-0812">Transmembrane</keyword>
<comment type="caution">
    <text evidence="2">The sequence shown here is derived from an EMBL/GenBank/DDBJ whole genome shotgun (WGS) entry which is preliminary data.</text>
</comment>
<protein>
    <submittedName>
        <fullName evidence="2">Uncharacterized protein</fullName>
    </submittedName>
</protein>
<dbReference type="AlphaFoldDB" id="A0A834IAR1"/>
<dbReference type="EMBL" id="JAACXV010004015">
    <property type="protein sequence ID" value="KAF7277134.1"/>
    <property type="molecule type" value="Genomic_DNA"/>
</dbReference>
<name>A0A834IAR1_RHYFE</name>
<gene>
    <name evidence="2" type="ORF">GWI33_009414</name>
</gene>
<keyword evidence="1" id="KW-1133">Transmembrane helix</keyword>
<feature type="transmembrane region" description="Helical" evidence="1">
    <location>
        <begin position="31"/>
        <end position="52"/>
    </location>
</feature>
<proteinExistence type="predicted"/>
<accession>A0A834IAR1</accession>
<evidence type="ECO:0000313" key="3">
    <source>
        <dbReference type="Proteomes" id="UP000625711"/>
    </source>
</evidence>
<dbReference type="Proteomes" id="UP000625711">
    <property type="component" value="Unassembled WGS sequence"/>
</dbReference>
<sequence>FRKLNEEFRTIECFKTITVYDNKRMKVDKNFFLFCPTPSHLTADYVVFWLLIDESFKPPELRSGKQRSSRLTRIVIGKNDPTNTSDRKATKLIIIEESGPWRRRERQRSHSFRSIIHALSMPPKRNGRSRI</sequence>
<reference evidence="2" key="1">
    <citation type="submission" date="2020-08" db="EMBL/GenBank/DDBJ databases">
        <title>Genome sequencing and assembly of the red palm weevil Rhynchophorus ferrugineus.</title>
        <authorList>
            <person name="Dias G.B."/>
            <person name="Bergman C.M."/>
            <person name="Manee M."/>
        </authorList>
    </citation>
    <scope>NUCLEOTIDE SEQUENCE</scope>
    <source>
        <strain evidence="2">AA-2017</strain>
        <tissue evidence="2">Whole larva</tissue>
    </source>
</reference>
<evidence type="ECO:0000313" key="2">
    <source>
        <dbReference type="EMBL" id="KAF7277134.1"/>
    </source>
</evidence>
<evidence type="ECO:0000256" key="1">
    <source>
        <dbReference type="SAM" id="Phobius"/>
    </source>
</evidence>
<keyword evidence="3" id="KW-1185">Reference proteome</keyword>
<keyword evidence="1" id="KW-0472">Membrane</keyword>